<proteinExistence type="predicted"/>
<name>A0A518AU82_9BACT</name>
<protein>
    <submittedName>
        <fullName evidence="1">Uncharacterized protein</fullName>
    </submittedName>
</protein>
<dbReference type="EMBL" id="CP036278">
    <property type="protein sequence ID" value="QDU58289.1"/>
    <property type="molecule type" value="Genomic_DNA"/>
</dbReference>
<dbReference type="Proteomes" id="UP000315750">
    <property type="component" value="Chromosome"/>
</dbReference>
<organism evidence="1 2">
    <name type="scientific">Aeoliella mucimassa</name>
    <dbReference type="NCBI Taxonomy" id="2527972"/>
    <lineage>
        <taxon>Bacteria</taxon>
        <taxon>Pseudomonadati</taxon>
        <taxon>Planctomycetota</taxon>
        <taxon>Planctomycetia</taxon>
        <taxon>Pirellulales</taxon>
        <taxon>Lacipirellulaceae</taxon>
        <taxon>Aeoliella</taxon>
    </lineage>
</organism>
<sequence>MPPPNRTPTRLPADDLRANATPLAVCPAQGTSCQPCPSPLPRDRGLAVPVGLGGEIDSHMGIYSAASGTLASSVWCVGLGKNARFGKRKIDSHPIDFLGNGNLFPDRFEGGAASNN</sequence>
<dbReference type="AlphaFoldDB" id="A0A518AU82"/>
<keyword evidence="2" id="KW-1185">Reference proteome</keyword>
<evidence type="ECO:0000313" key="1">
    <source>
        <dbReference type="EMBL" id="QDU58289.1"/>
    </source>
</evidence>
<reference evidence="1 2" key="1">
    <citation type="submission" date="2019-02" db="EMBL/GenBank/DDBJ databases">
        <title>Deep-cultivation of Planctomycetes and their phenomic and genomic characterization uncovers novel biology.</title>
        <authorList>
            <person name="Wiegand S."/>
            <person name="Jogler M."/>
            <person name="Boedeker C."/>
            <person name="Pinto D."/>
            <person name="Vollmers J."/>
            <person name="Rivas-Marin E."/>
            <person name="Kohn T."/>
            <person name="Peeters S.H."/>
            <person name="Heuer A."/>
            <person name="Rast P."/>
            <person name="Oberbeckmann S."/>
            <person name="Bunk B."/>
            <person name="Jeske O."/>
            <person name="Meyerdierks A."/>
            <person name="Storesund J.E."/>
            <person name="Kallscheuer N."/>
            <person name="Luecker S."/>
            <person name="Lage O.M."/>
            <person name="Pohl T."/>
            <person name="Merkel B.J."/>
            <person name="Hornburger P."/>
            <person name="Mueller R.-W."/>
            <person name="Bruemmer F."/>
            <person name="Labrenz M."/>
            <person name="Spormann A.M."/>
            <person name="Op den Camp H."/>
            <person name="Overmann J."/>
            <person name="Amann R."/>
            <person name="Jetten M.S.M."/>
            <person name="Mascher T."/>
            <person name="Medema M.H."/>
            <person name="Devos D.P."/>
            <person name="Kaster A.-K."/>
            <person name="Ovreas L."/>
            <person name="Rohde M."/>
            <person name="Galperin M.Y."/>
            <person name="Jogler C."/>
        </authorList>
    </citation>
    <scope>NUCLEOTIDE SEQUENCE [LARGE SCALE GENOMIC DNA]</scope>
    <source>
        <strain evidence="1 2">Pan181</strain>
    </source>
</reference>
<accession>A0A518AU82</accession>
<evidence type="ECO:0000313" key="2">
    <source>
        <dbReference type="Proteomes" id="UP000315750"/>
    </source>
</evidence>
<gene>
    <name evidence="1" type="ORF">Pan181_45220</name>
</gene>
<dbReference type="KEGG" id="amuc:Pan181_45220"/>